<dbReference type="InterPro" id="IPR052611">
    <property type="entry name" value="Plant_RLK_LysM"/>
</dbReference>
<dbReference type="STRING" id="2094558.A0A314Z866"/>
<name>A0A314Z866_PRUYE</name>
<evidence type="ECO:0000313" key="3">
    <source>
        <dbReference type="Proteomes" id="UP000250321"/>
    </source>
</evidence>
<proteinExistence type="predicted"/>
<gene>
    <name evidence="2" type="ORF">Pyn_39568</name>
</gene>
<dbReference type="GO" id="GO:0016301">
    <property type="term" value="F:kinase activity"/>
    <property type="evidence" value="ECO:0007669"/>
    <property type="project" value="UniProtKB-KW"/>
</dbReference>
<evidence type="ECO:0000313" key="2">
    <source>
        <dbReference type="EMBL" id="PQQ14870.1"/>
    </source>
</evidence>
<keyword evidence="2" id="KW-0808">Transferase</keyword>
<evidence type="ECO:0000259" key="1">
    <source>
        <dbReference type="Pfam" id="PF23473"/>
    </source>
</evidence>
<keyword evidence="3" id="KW-1185">Reference proteome</keyword>
<sequence>MISQKYYDPENIPVGAVLTVPVRCACPSENQTAYGITSLLTYIVAKNDTIASIGGMFGVNTQSITVANMLSQDVIIDLNKLVLVPLKSKRCPTSDGSLADGIYLEYVDCIRGGKKFPVKLVTLLGA</sequence>
<dbReference type="Pfam" id="PF23473">
    <property type="entry name" value="LysM3_LYK4_5"/>
    <property type="match status" value="1"/>
</dbReference>
<dbReference type="Gene3D" id="3.10.350.10">
    <property type="entry name" value="LysM domain"/>
    <property type="match status" value="1"/>
</dbReference>
<dbReference type="EMBL" id="PJQY01000248">
    <property type="protein sequence ID" value="PQQ14870.1"/>
    <property type="molecule type" value="Genomic_DNA"/>
</dbReference>
<protein>
    <submittedName>
        <fullName evidence="2">Wall-associated receptor kinase-like 4 isoform X2</fullName>
    </submittedName>
</protein>
<reference evidence="2 3" key="1">
    <citation type="submission" date="2018-02" db="EMBL/GenBank/DDBJ databases">
        <title>Draft genome of wild Prunus yedoensis var. nudiflora.</title>
        <authorList>
            <person name="Baek S."/>
            <person name="Kim J.-H."/>
            <person name="Choi K."/>
            <person name="Kim G.-B."/>
            <person name="Cho A."/>
            <person name="Jang H."/>
            <person name="Shin C.-H."/>
            <person name="Yu H.-J."/>
            <person name="Mun J.-H."/>
        </authorList>
    </citation>
    <scope>NUCLEOTIDE SEQUENCE [LARGE SCALE GENOMIC DNA]</scope>
    <source>
        <strain evidence="3">cv. Jeju island</strain>
        <tissue evidence="2">Leaf</tissue>
    </source>
</reference>
<dbReference type="Proteomes" id="UP000250321">
    <property type="component" value="Unassembled WGS sequence"/>
</dbReference>
<organism evidence="2 3">
    <name type="scientific">Prunus yedoensis var. nudiflora</name>
    <dbReference type="NCBI Taxonomy" id="2094558"/>
    <lineage>
        <taxon>Eukaryota</taxon>
        <taxon>Viridiplantae</taxon>
        <taxon>Streptophyta</taxon>
        <taxon>Embryophyta</taxon>
        <taxon>Tracheophyta</taxon>
        <taxon>Spermatophyta</taxon>
        <taxon>Magnoliopsida</taxon>
        <taxon>eudicotyledons</taxon>
        <taxon>Gunneridae</taxon>
        <taxon>Pentapetalae</taxon>
        <taxon>rosids</taxon>
        <taxon>fabids</taxon>
        <taxon>Rosales</taxon>
        <taxon>Rosaceae</taxon>
        <taxon>Amygdaloideae</taxon>
        <taxon>Amygdaleae</taxon>
        <taxon>Prunus</taxon>
    </lineage>
</organism>
<dbReference type="AlphaFoldDB" id="A0A314Z866"/>
<dbReference type="SUPFAM" id="SSF54106">
    <property type="entry name" value="LysM domain"/>
    <property type="match status" value="1"/>
</dbReference>
<dbReference type="PANTHER" id="PTHR45927:SF6">
    <property type="entry name" value="PROTEIN LYK5"/>
    <property type="match status" value="1"/>
</dbReference>
<feature type="domain" description="LYK4/5 third LysM" evidence="1">
    <location>
        <begin position="39"/>
        <end position="86"/>
    </location>
</feature>
<keyword evidence="2" id="KW-0675">Receptor</keyword>
<dbReference type="InterPro" id="IPR056563">
    <property type="entry name" value="LysM3_LYK4_5"/>
</dbReference>
<dbReference type="PANTHER" id="PTHR45927">
    <property type="entry name" value="LYSM-DOMAIN RECEPTOR-LIKE KINASE-RELATED"/>
    <property type="match status" value="1"/>
</dbReference>
<accession>A0A314Z866</accession>
<dbReference type="InterPro" id="IPR036779">
    <property type="entry name" value="LysM_dom_sf"/>
</dbReference>
<comment type="caution">
    <text evidence="2">The sequence shown here is derived from an EMBL/GenBank/DDBJ whole genome shotgun (WGS) entry which is preliminary data.</text>
</comment>
<keyword evidence="2" id="KW-0418">Kinase</keyword>